<evidence type="ECO:0000256" key="2">
    <source>
        <dbReference type="ARBA" id="ARBA00022605"/>
    </source>
</evidence>
<dbReference type="SMART" id="SM00859">
    <property type="entry name" value="Semialdhyde_dh"/>
    <property type="match status" value="1"/>
</dbReference>
<feature type="domain" description="Semialdehyde dehydrogenase NAD-binding" evidence="7">
    <location>
        <begin position="3"/>
        <end position="147"/>
    </location>
</feature>
<dbReference type="CDD" id="cd23934">
    <property type="entry name" value="AGPR_1_C"/>
    <property type="match status" value="1"/>
</dbReference>
<evidence type="ECO:0000256" key="5">
    <source>
        <dbReference type="HAMAP-Rule" id="MF_00150"/>
    </source>
</evidence>
<keyword evidence="1 5" id="KW-0055">Arginine biosynthesis</keyword>
<dbReference type="Gene3D" id="3.40.50.720">
    <property type="entry name" value="NAD(P)-binding Rossmann-like Domain"/>
    <property type="match status" value="1"/>
</dbReference>
<comment type="function">
    <text evidence="5">Catalyzes the NADPH-dependent reduction of N-acetyl-5-glutamyl phosphate to yield N-acetyl-L-glutamate 5-semialdehyde.</text>
</comment>
<dbReference type="SUPFAM" id="SSF51735">
    <property type="entry name" value="NAD(P)-binding Rossmann-fold domains"/>
    <property type="match status" value="1"/>
</dbReference>
<dbReference type="InterPro" id="IPR058924">
    <property type="entry name" value="AGPR_dimerisation_dom"/>
</dbReference>
<keyword evidence="2 5" id="KW-0028">Amino-acid biosynthesis</keyword>
<dbReference type="RefSeq" id="WP_219935993.1">
    <property type="nucleotide sequence ID" value="NZ_JAGFNY010000001.1"/>
</dbReference>
<dbReference type="Proteomes" id="UP000731465">
    <property type="component" value="Unassembled WGS sequence"/>
</dbReference>
<evidence type="ECO:0000256" key="4">
    <source>
        <dbReference type="ARBA" id="ARBA00023002"/>
    </source>
</evidence>
<dbReference type="NCBIfam" id="TIGR01850">
    <property type="entry name" value="argC"/>
    <property type="match status" value="1"/>
</dbReference>
<dbReference type="InterPro" id="IPR023013">
    <property type="entry name" value="AGPR_AS"/>
</dbReference>
<evidence type="ECO:0000259" key="7">
    <source>
        <dbReference type="SMART" id="SM00859"/>
    </source>
</evidence>
<dbReference type="HAMAP" id="MF_00150">
    <property type="entry name" value="ArgC_type1"/>
    <property type="match status" value="1"/>
</dbReference>
<organism evidence="8 9">
    <name type="scientific">Succinivibrio faecicola</name>
    <dbReference type="NCBI Taxonomy" id="2820300"/>
    <lineage>
        <taxon>Bacteria</taxon>
        <taxon>Pseudomonadati</taxon>
        <taxon>Pseudomonadota</taxon>
        <taxon>Gammaproteobacteria</taxon>
        <taxon>Aeromonadales</taxon>
        <taxon>Succinivibrionaceae</taxon>
        <taxon>Succinivibrio</taxon>
    </lineage>
</organism>
<reference evidence="8 9" key="1">
    <citation type="submission" date="2021-03" db="EMBL/GenBank/DDBJ databases">
        <title>Succinivibrio sp. nov. isolated from feces of cow.</title>
        <authorList>
            <person name="Choi J.-Y."/>
        </authorList>
    </citation>
    <scope>NUCLEOTIDE SEQUENCE [LARGE SCALE GENOMIC DNA]</scope>
    <source>
        <strain evidence="8 9">AGMB01872</strain>
    </source>
</reference>
<dbReference type="SUPFAM" id="SSF55347">
    <property type="entry name" value="Glyceraldehyde-3-phosphate dehydrogenase-like, C-terminal domain"/>
    <property type="match status" value="1"/>
</dbReference>
<comment type="similarity">
    <text evidence="5">Belongs to the NAGSA dehydrogenase family. Type 1 subfamily.</text>
</comment>
<evidence type="ECO:0000256" key="3">
    <source>
        <dbReference type="ARBA" id="ARBA00022857"/>
    </source>
</evidence>
<dbReference type="InterPro" id="IPR050085">
    <property type="entry name" value="AGPR"/>
</dbReference>
<dbReference type="InterPro" id="IPR000534">
    <property type="entry name" value="Semialdehyde_DH_NAD-bd"/>
</dbReference>
<comment type="pathway">
    <text evidence="5">Amino-acid biosynthesis; L-arginine biosynthesis; N(2)-acetyl-L-ornithine from L-glutamate: step 3/4.</text>
</comment>
<evidence type="ECO:0000256" key="6">
    <source>
        <dbReference type="PROSITE-ProRule" id="PRU10010"/>
    </source>
</evidence>
<evidence type="ECO:0000313" key="9">
    <source>
        <dbReference type="Proteomes" id="UP000731465"/>
    </source>
</evidence>
<dbReference type="PROSITE" id="PS01224">
    <property type="entry name" value="ARGC"/>
    <property type="match status" value="1"/>
</dbReference>
<accession>A0ABS7DDT2</accession>
<comment type="catalytic activity">
    <reaction evidence="5">
        <text>N-acetyl-L-glutamate 5-semialdehyde + phosphate + NADP(+) = N-acetyl-L-glutamyl 5-phosphate + NADPH + H(+)</text>
        <dbReference type="Rhea" id="RHEA:21588"/>
        <dbReference type="ChEBI" id="CHEBI:15378"/>
        <dbReference type="ChEBI" id="CHEBI:29123"/>
        <dbReference type="ChEBI" id="CHEBI:43474"/>
        <dbReference type="ChEBI" id="CHEBI:57783"/>
        <dbReference type="ChEBI" id="CHEBI:57936"/>
        <dbReference type="ChEBI" id="CHEBI:58349"/>
        <dbReference type="EC" id="1.2.1.38"/>
    </reaction>
</comment>
<sequence>MKKVAIVGASGYAGCQLVRMISKHSNLELTALFVSENSADKGKKISELYGSLDGICSLSLEPLSSAKDIIGRADAVFLATDHKVSHDLAPSLVEAGIAVFDLSGAFRISDTSVFESAYGFAHEHTDLLKKAVYALGEYVNLDELRNTRMISLPGCYPTASQLALRPLIDNNLLDLNYRPSINAISGVSGAGRKAKLTNSFCEVSVNAYGVFTHRHQPEIAEHLGTEVIFTPHLGDFKQGIHATVNAKLKDGVTKQMVDDAFAYYKNKPLVRVKDGMPKLQDVQYTPFCDIGYAMKDGYIVVCSCIDNLLKGASAQALQILNLYYGFDELEGLL</sequence>
<comment type="caution">
    <text evidence="8">The sequence shown here is derived from an EMBL/GenBank/DDBJ whole genome shotgun (WGS) entry which is preliminary data.</text>
</comment>
<evidence type="ECO:0000313" key="8">
    <source>
        <dbReference type="EMBL" id="MBW7569457.1"/>
    </source>
</evidence>
<dbReference type="Pfam" id="PF22698">
    <property type="entry name" value="Semialdhyde_dhC_1"/>
    <property type="match status" value="1"/>
</dbReference>
<comment type="subcellular location">
    <subcellularLocation>
        <location evidence="5">Cytoplasm</location>
    </subcellularLocation>
</comment>
<dbReference type="InterPro" id="IPR036291">
    <property type="entry name" value="NAD(P)-bd_dom_sf"/>
</dbReference>
<keyword evidence="3 5" id="KW-0521">NADP</keyword>
<dbReference type="PANTHER" id="PTHR32338:SF10">
    <property type="entry name" value="N-ACETYL-GAMMA-GLUTAMYL-PHOSPHATE REDUCTASE, CHLOROPLASTIC-RELATED"/>
    <property type="match status" value="1"/>
</dbReference>
<keyword evidence="9" id="KW-1185">Reference proteome</keyword>
<dbReference type="InterPro" id="IPR000706">
    <property type="entry name" value="AGPR_type-1"/>
</dbReference>
<dbReference type="EMBL" id="JAGFNY010000001">
    <property type="protein sequence ID" value="MBW7569457.1"/>
    <property type="molecule type" value="Genomic_DNA"/>
</dbReference>
<keyword evidence="5" id="KW-0963">Cytoplasm</keyword>
<dbReference type="EC" id="1.2.1.38" evidence="5"/>
<proteinExistence type="inferred from homology"/>
<keyword evidence="4 5" id="KW-0560">Oxidoreductase</keyword>
<dbReference type="CDD" id="cd17895">
    <property type="entry name" value="AGPR_1_N"/>
    <property type="match status" value="1"/>
</dbReference>
<evidence type="ECO:0000256" key="1">
    <source>
        <dbReference type="ARBA" id="ARBA00022571"/>
    </source>
</evidence>
<dbReference type="Pfam" id="PF01118">
    <property type="entry name" value="Semialdhyde_dh"/>
    <property type="match status" value="1"/>
</dbReference>
<feature type="active site" evidence="5 6">
    <location>
        <position position="155"/>
    </location>
</feature>
<dbReference type="Gene3D" id="3.30.360.10">
    <property type="entry name" value="Dihydrodipicolinate Reductase, domain 2"/>
    <property type="match status" value="1"/>
</dbReference>
<gene>
    <name evidence="5 8" type="primary">argC</name>
    <name evidence="8" type="ORF">J5V48_00915</name>
</gene>
<name>A0ABS7DDT2_9GAMM</name>
<dbReference type="GO" id="GO:0003942">
    <property type="term" value="F:N-acetyl-gamma-glutamyl-phosphate reductase activity"/>
    <property type="evidence" value="ECO:0007669"/>
    <property type="project" value="UniProtKB-EC"/>
</dbReference>
<protein>
    <recommendedName>
        <fullName evidence="5">N-acetyl-gamma-glutamyl-phosphate reductase</fullName>
        <shortName evidence="5">AGPR</shortName>
        <ecNumber evidence="5">1.2.1.38</ecNumber>
    </recommendedName>
    <alternativeName>
        <fullName evidence="5">N-acetyl-glutamate semialdehyde dehydrogenase</fullName>
        <shortName evidence="5">NAGSA dehydrogenase</shortName>
    </alternativeName>
</protein>
<dbReference type="PANTHER" id="PTHR32338">
    <property type="entry name" value="N-ACETYL-GAMMA-GLUTAMYL-PHOSPHATE REDUCTASE, CHLOROPLASTIC-RELATED-RELATED"/>
    <property type="match status" value="1"/>
</dbReference>